<sequence>MQHVLSVRKFSLEMESLVKSTRKLLLLGSDGLCRVFCIIAPSFCYLLCVIDSAFVGMKLRVLQVKVYMGDGWHLDFKRTNFDILYETYLHKLFFVNSGRSESNHGNRCRLKLYYEICLLST</sequence>
<dbReference type="EMBL" id="JBCNJP010000009">
    <property type="protein sequence ID" value="KAK9073379.1"/>
    <property type="molecule type" value="Genomic_DNA"/>
</dbReference>
<accession>A0AAP0H581</accession>
<comment type="caution">
    <text evidence="2">The sequence shown here is derived from an EMBL/GenBank/DDBJ whole genome shotgun (WGS) entry which is preliminary data.</text>
</comment>
<keyword evidence="3" id="KW-1185">Reference proteome</keyword>
<evidence type="ECO:0000313" key="2">
    <source>
        <dbReference type="EMBL" id="KAK9073379.1"/>
    </source>
</evidence>
<name>A0AAP0H581_9ASTR</name>
<evidence type="ECO:0000313" key="3">
    <source>
        <dbReference type="Proteomes" id="UP001408789"/>
    </source>
</evidence>
<evidence type="ECO:0000256" key="1">
    <source>
        <dbReference type="SAM" id="Phobius"/>
    </source>
</evidence>
<feature type="transmembrane region" description="Helical" evidence="1">
    <location>
        <begin position="24"/>
        <end position="50"/>
    </location>
</feature>
<protein>
    <submittedName>
        <fullName evidence="2">Uncharacterized protein</fullName>
    </submittedName>
</protein>
<organism evidence="2 3">
    <name type="scientific">Deinandra increscens subsp. villosa</name>
    <dbReference type="NCBI Taxonomy" id="3103831"/>
    <lineage>
        <taxon>Eukaryota</taxon>
        <taxon>Viridiplantae</taxon>
        <taxon>Streptophyta</taxon>
        <taxon>Embryophyta</taxon>
        <taxon>Tracheophyta</taxon>
        <taxon>Spermatophyta</taxon>
        <taxon>Magnoliopsida</taxon>
        <taxon>eudicotyledons</taxon>
        <taxon>Gunneridae</taxon>
        <taxon>Pentapetalae</taxon>
        <taxon>asterids</taxon>
        <taxon>campanulids</taxon>
        <taxon>Asterales</taxon>
        <taxon>Asteraceae</taxon>
        <taxon>Asteroideae</taxon>
        <taxon>Heliantheae alliance</taxon>
        <taxon>Madieae</taxon>
        <taxon>Madiinae</taxon>
        <taxon>Deinandra</taxon>
    </lineage>
</organism>
<proteinExistence type="predicted"/>
<dbReference type="Proteomes" id="UP001408789">
    <property type="component" value="Unassembled WGS sequence"/>
</dbReference>
<keyword evidence="1" id="KW-1133">Transmembrane helix</keyword>
<gene>
    <name evidence="2" type="ORF">SSX86_007703</name>
</gene>
<keyword evidence="1" id="KW-0812">Transmembrane</keyword>
<dbReference type="AlphaFoldDB" id="A0AAP0H581"/>
<reference evidence="2 3" key="1">
    <citation type="submission" date="2024-04" db="EMBL/GenBank/DDBJ databases">
        <title>The reference genome of an endangered Asteraceae, Deinandra increscens subsp. villosa, native to the Central Coast of California.</title>
        <authorList>
            <person name="Guilliams M."/>
            <person name="Hasenstab-Lehman K."/>
            <person name="Meyer R."/>
            <person name="Mcevoy S."/>
        </authorList>
    </citation>
    <scope>NUCLEOTIDE SEQUENCE [LARGE SCALE GENOMIC DNA]</scope>
    <source>
        <tissue evidence="2">Leaf</tissue>
    </source>
</reference>
<keyword evidence="1" id="KW-0472">Membrane</keyword>